<sequence length="262" mass="30845">MKETKKYFSEFFQYQELLKQLVLKDIKLKYRRSYLGYIWSILNPLLMMTVLVIVFSNLFRFDIPNFAVYLLTGQLIFGFVSEATSMSVTSIIDNAPLLKKTYVPKYIFVISKVTSSLVNMLFAMFALVFVMFTTQVEITWNVVWIPIIFLEIYIFSLGLGFFLSAISVFFRDVQYLWSVFISIWMYLSPIIYPISIIPQDYIWWYKNLNPMVGYVQQFREVALNGNTLPTELLTQGCVIAILSLVIGFWIFNRKQNEFILYI</sequence>
<evidence type="ECO:0000256" key="6">
    <source>
        <dbReference type="ARBA" id="ARBA00022692"/>
    </source>
</evidence>
<comment type="similarity">
    <text evidence="2 9">Belongs to the ABC-2 integral membrane protein family.</text>
</comment>
<feature type="transmembrane region" description="Helical" evidence="9">
    <location>
        <begin position="138"/>
        <end position="163"/>
    </location>
</feature>
<evidence type="ECO:0000256" key="9">
    <source>
        <dbReference type="RuleBase" id="RU361157"/>
    </source>
</evidence>
<keyword evidence="6 9" id="KW-0812">Transmembrane</keyword>
<dbReference type="PROSITE" id="PS51012">
    <property type="entry name" value="ABC_TM2"/>
    <property type="match status" value="1"/>
</dbReference>
<comment type="subcellular location">
    <subcellularLocation>
        <location evidence="1 9">Cell inner membrane</location>
        <topology evidence="1 9">Multi-pass membrane protein</topology>
    </subcellularLocation>
</comment>
<gene>
    <name evidence="11" type="ORF">IHV77_03410</name>
</gene>
<keyword evidence="5" id="KW-0997">Cell inner membrane</keyword>
<dbReference type="EMBL" id="CP063056">
    <property type="protein sequence ID" value="QPB43165.1"/>
    <property type="molecule type" value="Genomic_DNA"/>
</dbReference>
<protein>
    <recommendedName>
        <fullName evidence="9">Transport permease protein</fullName>
    </recommendedName>
</protein>
<evidence type="ECO:0000256" key="3">
    <source>
        <dbReference type="ARBA" id="ARBA00022448"/>
    </source>
</evidence>
<organism evidence="11 12">
    <name type="scientific">Rodentibacter haemolyticus</name>
    <dbReference type="NCBI Taxonomy" id="2778911"/>
    <lineage>
        <taxon>Bacteria</taxon>
        <taxon>Pseudomonadati</taxon>
        <taxon>Pseudomonadota</taxon>
        <taxon>Gammaproteobacteria</taxon>
        <taxon>Pasteurellales</taxon>
        <taxon>Pasteurellaceae</taxon>
        <taxon>Rodentibacter</taxon>
    </lineage>
</organism>
<evidence type="ECO:0000256" key="7">
    <source>
        <dbReference type="ARBA" id="ARBA00022989"/>
    </source>
</evidence>
<evidence type="ECO:0000313" key="12">
    <source>
        <dbReference type="Proteomes" id="UP000663069"/>
    </source>
</evidence>
<evidence type="ECO:0000256" key="8">
    <source>
        <dbReference type="ARBA" id="ARBA00023136"/>
    </source>
</evidence>
<evidence type="ECO:0000313" key="11">
    <source>
        <dbReference type="EMBL" id="QPB43165.1"/>
    </source>
</evidence>
<dbReference type="PANTHER" id="PTHR30413:SF8">
    <property type="entry name" value="TRANSPORT PERMEASE PROTEIN"/>
    <property type="match status" value="1"/>
</dbReference>
<evidence type="ECO:0000256" key="2">
    <source>
        <dbReference type="ARBA" id="ARBA00007783"/>
    </source>
</evidence>
<feature type="transmembrane region" description="Helical" evidence="9">
    <location>
        <begin position="66"/>
        <end position="85"/>
    </location>
</feature>
<reference evidence="11 12" key="1">
    <citation type="submission" date="2020-10" db="EMBL/GenBank/DDBJ databases">
        <title>Genome Sequencing of Rodentibacter spp. strain DSM111151.</title>
        <authorList>
            <person name="Benga L."/>
            <person name="Lautwein T."/>
        </authorList>
    </citation>
    <scope>NUCLEOTIDE SEQUENCE [LARGE SCALE GENOMIC DNA]</scope>
    <source>
        <strain evidence="11 12">DSM 111151</strain>
    </source>
</reference>
<accession>A0ABX6UYH1</accession>
<evidence type="ECO:0000256" key="1">
    <source>
        <dbReference type="ARBA" id="ARBA00004429"/>
    </source>
</evidence>
<dbReference type="InterPro" id="IPR013525">
    <property type="entry name" value="ABC2_TM"/>
</dbReference>
<keyword evidence="4 9" id="KW-1003">Cell membrane</keyword>
<keyword evidence="3 9" id="KW-0813">Transport</keyword>
<keyword evidence="8 9" id="KW-0472">Membrane</keyword>
<dbReference type="InterPro" id="IPR000412">
    <property type="entry name" value="ABC_2_transport"/>
</dbReference>
<name>A0ABX6UYH1_9PAST</name>
<feature type="transmembrane region" description="Helical" evidence="9">
    <location>
        <begin position="34"/>
        <end position="54"/>
    </location>
</feature>
<keyword evidence="12" id="KW-1185">Reference proteome</keyword>
<dbReference type="PANTHER" id="PTHR30413">
    <property type="entry name" value="INNER MEMBRANE TRANSPORT PERMEASE"/>
    <property type="match status" value="1"/>
</dbReference>
<evidence type="ECO:0000256" key="4">
    <source>
        <dbReference type="ARBA" id="ARBA00022475"/>
    </source>
</evidence>
<evidence type="ECO:0000256" key="5">
    <source>
        <dbReference type="ARBA" id="ARBA00022519"/>
    </source>
</evidence>
<feature type="domain" description="ABC transmembrane type-2" evidence="10">
    <location>
        <begin position="35"/>
        <end position="254"/>
    </location>
</feature>
<dbReference type="InterPro" id="IPR047817">
    <property type="entry name" value="ABC2_TM_bact-type"/>
</dbReference>
<dbReference type="PRINTS" id="PR00164">
    <property type="entry name" value="ABC2TRNSPORT"/>
</dbReference>
<dbReference type="RefSeq" id="WP_194812739.1">
    <property type="nucleotide sequence ID" value="NZ_CP063056.1"/>
</dbReference>
<proteinExistence type="inferred from homology"/>
<keyword evidence="7 9" id="KW-1133">Transmembrane helix</keyword>
<feature type="transmembrane region" description="Helical" evidence="9">
    <location>
        <begin position="232"/>
        <end position="251"/>
    </location>
</feature>
<feature type="transmembrane region" description="Helical" evidence="9">
    <location>
        <begin position="106"/>
        <end position="132"/>
    </location>
</feature>
<dbReference type="Pfam" id="PF01061">
    <property type="entry name" value="ABC2_membrane"/>
    <property type="match status" value="1"/>
</dbReference>
<evidence type="ECO:0000259" key="10">
    <source>
        <dbReference type="PROSITE" id="PS51012"/>
    </source>
</evidence>
<feature type="transmembrane region" description="Helical" evidence="9">
    <location>
        <begin position="175"/>
        <end position="197"/>
    </location>
</feature>
<dbReference type="Proteomes" id="UP000663069">
    <property type="component" value="Chromosome"/>
</dbReference>